<feature type="DNA-binding region" description="H-T-H motif" evidence="4">
    <location>
        <begin position="40"/>
        <end position="59"/>
    </location>
</feature>
<feature type="domain" description="HTH tetR-type" evidence="5">
    <location>
        <begin position="17"/>
        <end position="77"/>
    </location>
</feature>
<reference evidence="6 7" key="1">
    <citation type="journal article" date="2014" name="Curr. Microbiol.">
        <title>Spirosoma radiotolerans sp. nov., a gamma-radiation-resistant bacterium isolated from gamma ray-irradiated soil.</title>
        <authorList>
            <person name="Lee J.J."/>
            <person name="Srinivasan S."/>
            <person name="Lim S."/>
            <person name="Joe M."/>
            <person name="Im S."/>
            <person name="Bae S.I."/>
            <person name="Park K.R."/>
            <person name="Han J.H."/>
            <person name="Park S.H."/>
            <person name="Joo B.M."/>
            <person name="Park S.J."/>
            <person name="Kim M.K."/>
        </authorList>
    </citation>
    <scope>NUCLEOTIDE SEQUENCE [LARGE SCALE GENOMIC DNA]</scope>
    <source>
        <strain evidence="6 7">DG5A</strain>
    </source>
</reference>
<dbReference type="GO" id="GO:0000976">
    <property type="term" value="F:transcription cis-regulatory region binding"/>
    <property type="evidence" value="ECO:0007669"/>
    <property type="project" value="TreeGrafter"/>
</dbReference>
<dbReference type="PROSITE" id="PS50977">
    <property type="entry name" value="HTH_TETR_2"/>
    <property type="match status" value="1"/>
</dbReference>
<evidence type="ECO:0000313" key="7">
    <source>
        <dbReference type="Proteomes" id="UP000033054"/>
    </source>
</evidence>
<evidence type="ECO:0000256" key="2">
    <source>
        <dbReference type="ARBA" id="ARBA00023125"/>
    </source>
</evidence>
<keyword evidence="2 4" id="KW-0238">DNA-binding</keyword>
<dbReference type="PRINTS" id="PR00455">
    <property type="entry name" value="HTHTETR"/>
</dbReference>
<dbReference type="InterPro" id="IPR009057">
    <property type="entry name" value="Homeodomain-like_sf"/>
</dbReference>
<sequence length="230" mass="26381">MNMIDMETDEKIRRNRAKTTQRIVEALEEVISERGLEGVGVNRIAEKANVSKVLIYRYFGGMEGLLEYYVKMGKLFPVFTPATLDQIRPLHDSDVARIWYRQVIQTYRYFRTFKAAREVLKASVIENDSIAETTARAQDEEMTRLVSQLSFVKGADTQAISAVILGAMTYLTIMAQNDRTMINIDLRSEEGWQRIENAIKTIYISLNKMAVSSKDVQLELQSTRLPVAQW</sequence>
<evidence type="ECO:0000313" key="6">
    <source>
        <dbReference type="EMBL" id="AKD58247.1"/>
    </source>
</evidence>
<name>A0A0E4A0P8_9BACT</name>
<evidence type="ECO:0000256" key="4">
    <source>
        <dbReference type="PROSITE-ProRule" id="PRU00335"/>
    </source>
</evidence>
<dbReference type="InterPro" id="IPR001647">
    <property type="entry name" value="HTH_TetR"/>
</dbReference>
<evidence type="ECO:0000256" key="1">
    <source>
        <dbReference type="ARBA" id="ARBA00023015"/>
    </source>
</evidence>
<proteinExistence type="predicted"/>
<dbReference type="HOGENOM" id="CLU_091688_2_0_10"/>
<dbReference type="SUPFAM" id="SSF46689">
    <property type="entry name" value="Homeodomain-like"/>
    <property type="match status" value="1"/>
</dbReference>
<organism evidence="6 7">
    <name type="scientific">Spirosoma radiotolerans</name>
    <dbReference type="NCBI Taxonomy" id="1379870"/>
    <lineage>
        <taxon>Bacteria</taxon>
        <taxon>Pseudomonadati</taxon>
        <taxon>Bacteroidota</taxon>
        <taxon>Cytophagia</taxon>
        <taxon>Cytophagales</taxon>
        <taxon>Cytophagaceae</taxon>
        <taxon>Spirosoma</taxon>
    </lineage>
</organism>
<dbReference type="AlphaFoldDB" id="A0A0E4A0P8"/>
<accession>A0A0E4A0P8</accession>
<dbReference type="STRING" id="1379870.SD10_00015"/>
<dbReference type="GO" id="GO:0003700">
    <property type="term" value="F:DNA-binding transcription factor activity"/>
    <property type="evidence" value="ECO:0007669"/>
    <property type="project" value="TreeGrafter"/>
</dbReference>
<dbReference type="Proteomes" id="UP000033054">
    <property type="component" value="Chromosome"/>
</dbReference>
<gene>
    <name evidence="6" type="ORF">SD10_00015</name>
</gene>
<keyword evidence="7" id="KW-1185">Reference proteome</keyword>
<dbReference type="EMBL" id="CP010429">
    <property type="protein sequence ID" value="AKD58247.1"/>
    <property type="molecule type" value="Genomic_DNA"/>
</dbReference>
<keyword evidence="1" id="KW-0805">Transcription regulation</keyword>
<evidence type="ECO:0000256" key="3">
    <source>
        <dbReference type="ARBA" id="ARBA00023163"/>
    </source>
</evidence>
<dbReference type="Gene3D" id="1.10.357.10">
    <property type="entry name" value="Tetracycline Repressor, domain 2"/>
    <property type="match status" value="1"/>
</dbReference>
<dbReference type="PANTHER" id="PTHR30055:SF234">
    <property type="entry name" value="HTH-TYPE TRANSCRIPTIONAL REGULATOR BETI"/>
    <property type="match status" value="1"/>
</dbReference>
<dbReference type="InterPro" id="IPR050109">
    <property type="entry name" value="HTH-type_TetR-like_transc_reg"/>
</dbReference>
<dbReference type="Pfam" id="PF00440">
    <property type="entry name" value="TetR_N"/>
    <property type="match status" value="1"/>
</dbReference>
<evidence type="ECO:0000259" key="5">
    <source>
        <dbReference type="PROSITE" id="PS50977"/>
    </source>
</evidence>
<dbReference type="PATRIC" id="fig|1379870.5.peg.3"/>
<dbReference type="PANTHER" id="PTHR30055">
    <property type="entry name" value="HTH-TYPE TRANSCRIPTIONAL REGULATOR RUTR"/>
    <property type="match status" value="1"/>
</dbReference>
<keyword evidence="3" id="KW-0804">Transcription</keyword>
<protein>
    <submittedName>
        <fullName evidence="6">TetR family transcriptional regulator</fullName>
    </submittedName>
</protein>
<dbReference type="OrthoDB" id="836882at2"/>
<dbReference type="KEGG" id="srd:SD10_00015"/>